<sequence length="453" mass="50171">MIPTLIIAGTHSGCGKTTISSALMAALVKRGFVVQPYKIGPDFIDPSHHTAICKRNSRNLDPYMMGEDGVRQTFINASSGADIAIIEGVMGMYDGLEGEDTGSTAHVAKILNAPVILVIDAKGSSRSVNAVARGFASFDRDVNIAGVMFNRVGSSKHSEMIKASLEIQASGFIPNQKEKSVKSRHLGLEMAHETSAMAEFAEILEENADIDGLIQIAEFYAKIENTHFKDPKINKIFTEEKNSAKEEVTIAIAYDRAFNFYYQDNFDRLKKYGAKLIFFSPIDDSLPDADAFYFGGGYPELHMEKLESSKCTTQIKIAANQDKVIYAECGGLTYLCRKITSDRKTFRMAGILPADVVKMDRFQALGYVSAKCTAKNCILDHNICYNGHEFHYTKLDCDRDVKFALELSRGKGIDNGKDGIYQNNLLAGYTHAYFTDNFSKNLVEKIRIVKNNP</sequence>
<dbReference type="Pfam" id="PF07685">
    <property type="entry name" value="GATase_3"/>
    <property type="match status" value="1"/>
</dbReference>
<proteinExistence type="inferred from homology"/>
<feature type="domain" description="CobB/CobQ-like glutamine amidotransferase" evidence="10">
    <location>
        <begin position="249"/>
        <end position="435"/>
    </location>
</feature>
<evidence type="ECO:0000313" key="12">
    <source>
        <dbReference type="Proteomes" id="UP001218895"/>
    </source>
</evidence>
<dbReference type="PANTHER" id="PTHR43873:SF1">
    <property type="entry name" value="COBYRINATE A,C-DIAMIDE SYNTHASE"/>
    <property type="match status" value="1"/>
</dbReference>
<dbReference type="NCBIfam" id="NF002204">
    <property type="entry name" value="PRK01077.1"/>
    <property type="match status" value="1"/>
</dbReference>
<gene>
    <name evidence="8" type="primary">cbiA</name>
    <name evidence="8" type="synonym">cfbB</name>
    <name evidence="11" type="ORF">L1994_04620</name>
</gene>
<evidence type="ECO:0000259" key="10">
    <source>
        <dbReference type="Pfam" id="PF07685"/>
    </source>
</evidence>
<comment type="pathway">
    <text evidence="8">Cofactor biosynthesis; adenosylcobalamin biosynthesis; cob(II)yrinate a,c-diamide from sirohydrochlorin (anaerobic route): step 10/10.</text>
</comment>
<keyword evidence="7 8" id="KW-0315">Glutamine amidotransferase</keyword>
<dbReference type="Gene3D" id="3.40.50.300">
    <property type="entry name" value="P-loop containing nucleotide triphosphate hydrolases"/>
    <property type="match status" value="2"/>
</dbReference>
<feature type="domain" description="CobQ/CobB/MinD/ParA nucleotide binding" evidence="9">
    <location>
        <begin position="5"/>
        <end position="174"/>
    </location>
</feature>
<accession>A0AAF0FSS3</accession>
<dbReference type="Pfam" id="PF01656">
    <property type="entry name" value="CbiA"/>
    <property type="match status" value="1"/>
</dbReference>
<keyword evidence="5 8" id="KW-0067">ATP-binding</keyword>
<dbReference type="KEGG" id="manq:L1994_04620"/>
<dbReference type="PANTHER" id="PTHR43873">
    <property type="entry name" value="COBYRINATE A,C-DIAMIDE SYNTHASE"/>
    <property type="match status" value="1"/>
</dbReference>
<evidence type="ECO:0000313" key="11">
    <source>
        <dbReference type="EMBL" id="WFN37967.1"/>
    </source>
</evidence>
<evidence type="ECO:0000256" key="3">
    <source>
        <dbReference type="ARBA" id="ARBA00022598"/>
    </source>
</evidence>
<dbReference type="CDD" id="cd05388">
    <property type="entry name" value="CobB_N"/>
    <property type="match status" value="1"/>
</dbReference>
<dbReference type="InterPro" id="IPR004484">
    <property type="entry name" value="CbiA/CobB_synth"/>
</dbReference>
<evidence type="ECO:0000256" key="6">
    <source>
        <dbReference type="ARBA" id="ARBA00022842"/>
    </source>
</evidence>
<keyword evidence="3 8" id="KW-0436">Ligase</keyword>
<feature type="active site" description="Nucleophile" evidence="8">
    <location>
        <position position="329"/>
    </location>
</feature>
<dbReference type="InterPro" id="IPR011698">
    <property type="entry name" value="GATase_3"/>
</dbReference>
<dbReference type="CDD" id="cd03130">
    <property type="entry name" value="GATase1_CobB"/>
    <property type="match status" value="1"/>
</dbReference>
<dbReference type="EC" id="6.3.5.12" evidence="8"/>
<keyword evidence="4 8" id="KW-0547">Nucleotide-binding</keyword>
<dbReference type="EMBL" id="CP091092">
    <property type="protein sequence ID" value="WFN37967.1"/>
    <property type="molecule type" value="Genomic_DNA"/>
</dbReference>
<dbReference type="GO" id="GO:0005524">
    <property type="term" value="F:ATP binding"/>
    <property type="evidence" value="ECO:0007669"/>
    <property type="project" value="UniProtKB-UniRule"/>
</dbReference>
<dbReference type="HAMAP" id="MF_00027">
    <property type="entry name" value="CobB_CbiA"/>
    <property type="match status" value="1"/>
</dbReference>
<evidence type="ECO:0000256" key="2">
    <source>
        <dbReference type="ARBA" id="ARBA00022573"/>
    </source>
</evidence>
<dbReference type="GO" id="GO:0015948">
    <property type="term" value="P:methanogenesis"/>
    <property type="evidence" value="ECO:0007669"/>
    <property type="project" value="UniProtKB-KW"/>
</dbReference>
<dbReference type="InterPro" id="IPR029062">
    <property type="entry name" value="Class_I_gatase-like"/>
</dbReference>
<dbReference type="GO" id="GO:0042242">
    <property type="term" value="F:cobyrinic acid a,c-diamide synthase activity"/>
    <property type="evidence" value="ECO:0007669"/>
    <property type="project" value="UniProtKB-UniRule"/>
</dbReference>
<feature type="site" description="Increases nucleophilicity of active site Cys" evidence="8">
    <location>
        <position position="431"/>
    </location>
</feature>
<evidence type="ECO:0000256" key="4">
    <source>
        <dbReference type="ARBA" id="ARBA00022741"/>
    </source>
</evidence>
<comment type="cofactor">
    <cofactor evidence="1 8">
        <name>Mg(2+)</name>
        <dbReference type="ChEBI" id="CHEBI:18420"/>
    </cofactor>
</comment>
<name>A0AAF0FSS3_9EURY</name>
<evidence type="ECO:0000256" key="5">
    <source>
        <dbReference type="ARBA" id="ARBA00022840"/>
    </source>
</evidence>
<comment type="domain">
    <text evidence="8">Comprises of two domains. The C-terminal domain contains the binding site for glutamine and catalyzes the hydrolysis of this substrate to glutamate and ammonia. The N-terminal domain is anticipated to bind ATP, and cobyrinate or Ni-sirohydrochlorin, and catalyzes the ultimate synthesis of the diamide product. The ammonia produced via the glutaminase domain is probably translocated to the adjacent domain via a molecular tunnel, where it reacts with an activated intermediate.</text>
</comment>
<keyword evidence="6 8" id="KW-0460">Magnesium</keyword>
<reference evidence="11" key="1">
    <citation type="submission" date="2022-01" db="EMBL/GenBank/DDBJ databases">
        <title>Complete genome of Methanomicrobium antiquum DSM 21220.</title>
        <authorList>
            <person name="Chen S.-C."/>
            <person name="You Y.-T."/>
            <person name="Zhou Y.-Z."/>
            <person name="Lai M.-C."/>
        </authorList>
    </citation>
    <scope>NUCLEOTIDE SEQUENCE</scope>
    <source>
        <strain evidence="11">DSM 21220</strain>
    </source>
</reference>
<dbReference type="InterPro" id="IPR027417">
    <property type="entry name" value="P-loop_NTPase"/>
</dbReference>
<comment type="similarity">
    <text evidence="8">Belongs to the CobB/CbiA family.</text>
</comment>
<dbReference type="AlphaFoldDB" id="A0AAF0FSS3"/>
<dbReference type="InterPro" id="IPR002586">
    <property type="entry name" value="CobQ/CobB/MinD/ParA_Nub-bd_dom"/>
</dbReference>
<keyword evidence="8" id="KW-0484">Methanogenesis</keyword>
<dbReference type="Gene3D" id="3.40.50.880">
    <property type="match status" value="1"/>
</dbReference>
<evidence type="ECO:0000256" key="8">
    <source>
        <dbReference type="HAMAP-Rule" id="MF_00027"/>
    </source>
</evidence>
<evidence type="ECO:0000259" key="9">
    <source>
        <dbReference type="Pfam" id="PF01656"/>
    </source>
</evidence>
<dbReference type="GO" id="GO:0009236">
    <property type="term" value="P:cobalamin biosynthetic process"/>
    <property type="evidence" value="ECO:0007669"/>
    <property type="project" value="UniProtKB-UniRule"/>
</dbReference>
<protein>
    <recommendedName>
        <fullName evidence="8">Cobyrinate a,c-diamide synthase</fullName>
        <ecNumber evidence="8">6.3.5.11</ecNumber>
    </recommendedName>
    <alternativeName>
        <fullName evidence="8">Cobyrinic acid a,c-diamide synthetase</fullName>
    </alternativeName>
    <alternativeName>
        <fullName evidence="8">Ni-sirohydrochlorin a,c-diamide synthase</fullName>
        <ecNumber evidence="8">6.3.5.12</ecNumber>
    </alternativeName>
    <alternativeName>
        <fullName evidence="8">Ni-sirohydrochlorin a,c-diamide synthetase</fullName>
    </alternativeName>
</protein>
<dbReference type="NCBIfam" id="TIGR00379">
    <property type="entry name" value="cobB"/>
    <property type="match status" value="1"/>
</dbReference>
<evidence type="ECO:0000256" key="7">
    <source>
        <dbReference type="ARBA" id="ARBA00022962"/>
    </source>
</evidence>
<comment type="miscellaneous">
    <text evidence="8">The a and c carboxylates of cobyrinate and Ni-sirohydrochlorin are activated for nucleophilic attack via formation of a phosphorylated intermediate by ATP. CbiA catalyzes first the amidation of the c-carboxylate, and then that of the a-carboxylate.</text>
</comment>
<dbReference type="PROSITE" id="PS51274">
    <property type="entry name" value="GATASE_COBBQ"/>
    <property type="match status" value="1"/>
</dbReference>
<evidence type="ECO:0000256" key="1">
    <source>
        <dbReference type="ARBA" id="ARBA00001946"/>
    </source>
</evidence>
<dbReference type="Proteomes" id="UP001218895">
    <property type="component" value="Chromosome"/>
</dbReference>
<keyword evidence="2 8" id="KW-0169">Cobalamin biosynthesis</keyword>
<keyword evidence="12" id="KW-1185">Reference proteome</keyword>
<dbReference type="EC" id="6.3.5.11" evidence="8"/>
<comment type="catalytic activity">
    <reaction evidence="8">
        <text>cob(II)yrinate + 2 L-glutamine + 2 ATP + 2 H2O = cob(II)yrinate a,c diamide + 2 L-glutamate + 2 ADP + 2 phosphate + 2 H(+)</text>
        <dbReference type="Rhea" id="RHEA:26289"/>
        <dbReference type="ChEBI" id="CHEBI:15377"/>
        <dbReference type="ChEBI" id="CHEBI:15378"/>
        <dbReference type="ChEBI" id="CHEBI:29985"/>
        <dbReference type="ChEBI" id="CHEBI:30616"/>
        <dbReference type="ChEBI" id="CHEBI:43474"/>
        <dbReference type="ChEBI" id="CHEBI:58359"/>
        <dbReference type="ChEBI" id="CHEBI:58537"/>
        <dbReference type="ChEBI" id="CHEBI:58894"/>
        <dbReference type="ChEBI" id="CHEBI:456216"/>
        <dbReference type="EC" id="6.3.5.11"/>
    </reaction>
</comment>
<comment type="catalytic activity">
    <reaction evidence="8">
        <text>Ni-sirohydrochlorin + 2 L-glutamine + 2 ATP + 2 H2O = Ni-sirohydrochlorin a,c-diamide + 2 L-glutamate + 2 ADP + 2 phosphate + 2 H(+)</text>
        <dbReference type="Rhea" id="RHEA:52896"/>
        <dbReference type="ChEBI" id="CHEBI:15377"/>
        <dbReference type="ChEBI" id="CHEBI:15378"/>
        <dbReference type="ChEBI" id="CHEBI:29985"/>
        <dbReference type="ChEBI" id="CHEBI:30616"/>
        <dbReference type="ChEBI" id="CHEBI:43474"/>
        <dbReference type="ChEBI" id="CHEBI:58359"/>
        <dbReference type="ChEBI" id="CHEBI:136841"/>
        <dbReference type="ChEBI" id="CHEBI:136887"/>
        <dbReference type="ChEBI" id="CHEBI:456216"/>
        <dbReference type="EC" id="6.3.5.12"/>
    </reaction>
</comment>
<comment type="function">
    <text evidence="8">Catalyzes the ATP-dependent amidation of the two carboxylate groups at positions a and c of cobyrinate, using either L-glutamine or ammonia as the nitrogen source. Involved in the biosynthesis of the unique nickel-containing tetrapyrrole coenzyme F430, the prosthetic group of methyl-coenzyme M reductase (MCR), which plays a key role in methanogenesis and anaerobic methane oxidation. Catalyzes the ATP-dependent amidation of the two carboxylate groups at positions a and c of Ni-sirohydrochlorin, using L-glutamine or ammonia as the nitrogen source.</text>
</comment>
<dbReference type="SUPFAM" id="SSF52540">
    <property type="entry name" value="P-loop containing nucleoside triphosphate hydrolases"/>
    <property type="match status" value="1"/>
</dbReference>
<dbReference type="SUPFAM" id="SSF52317">
    <property type="entry name" value="Class I glutamine amidotransferase-like"/>
    <property type="match status" value="1"/>
</dbReference>
<organism evidence="11 12">
    <name type="scientific">Methanomicrobium antiquum</name>
    <dbReference type="NCBI Taxonomy" id="487686"/>
    <lineage>
        <taxon>Archaea</taxon>
        <taxon>Methanobacteriati</taxon>
        <taxon>Methanobacteriota</taxon>
        <taxon>Stenosarchaea group</taxon>
        <taxon>Methanomicrobia</taxon>
        <taxon>Methanomicrobiales</taxon>
        <taxon>Methanomicrobiaceae</taxon>
        <taxon>Methanomicrobium</taxon>
    </lineage>
</organism>